<dbReference type="Proteomes" id="UP001516400">
    <property type="component" value="Unassembled WGS sequence"/>
</dbReference>
<sequence length="97" mass="11311">MPRSKICKIRYFINQDVLQQSFSDKLYNNMNLKRMADMLQNISLLLSVKLNFIETGKPFPNLATNKVSTEGEEIQLVNYIKFAIRFNYGSNEDEVRA</sequence>
<dbReference type="AlphaFoldDB" id="A0ABD2P9P1"/>
<gene>
    <name evidence="1" type="ORF">HHI36_002183</name>
</gene>
<reference evidence="1 2" key="1">
    <citation type="journal article" date="2021" name="BMC Biol.">
        <title>Horizontally acquired antibacterial genes associated with adaptive radiation of ladybird beetles.</title>
        <authorList>
            <person name="Li H.S."/>
            <person name="Tang X.F."/>
            <person name="Huang Y.H."/>
            <person name="Xu Z.Y."/>
            <person name="Chen M.L."/>
            <person name="Du X.Y."/>
            <person name="Qiu B.Y."/>
            <person name="Chen P.T."/>
            <person name="Zhang W."/>
            <person name="Slipinski A."/>
            <person name="Escalona H.E."/>
            <person name="Waterhouse R.M."/>
            <person name="Zwick A."/>
            <person name="Pang H."/>
        </authorList>
    </citation>
    <scope>NUCLEOTIDE SEQUENCE [LARGE SCALE GENOMIC DNA]</scope>
    <source>
        <strain evidence="1">SYSU2018</strain>
    </source>
</reference>
<accession>A0ABD2P9P1</accession>
<evidence type="ECO:0000313" key="1">
    <source>
        <dbReference type="EMBL" id="KAL3287719.1"/>
    </source>
</evidence>
<proteinExistence type="predicted"/>
<protein>
    <submittedName>
        <fullName evidence="1">Uncharacterized protein</fullName>
    </submittedName>
</protein>
<organism evidence="1 2">
    <name type="scientific">Cryptolaemus montrouzieri</name>
    <dbReference type="NCBI Taxonomy" id="559131"/>
    <lineage>
        <taxon>Eukaryota</taxon>
        <taxon>Metazoa</taxon>
        <taxon>Ecdysozoa</taxon>
        <taxon>Arthropoda</taxon>
        <taxon>Hexapoda</taxon>
        <taxon>Insecta</taxon>
        <taxon>Pterygota</taxon>
        <taxon>Neoptera</taxon>
        <taxon>Endopterygota</taxon>
        <taxon>Coleoptera</taxon>
        <taxon>Polyphaga</taxon>
        <taxon>Cucujiformia</taxon>
        <taxon>Coccinelloidea</taxon>
        <taxon>Coccinellidae</taxon>
        <taxon>Scymninae</taxon>
        <taxon>Scymnini</taxon>
        <taxon>Cryptolaemus</taxon>
    </lineage>
</organism>
<evidence type="ECO:0000313" key="2">
    <source>
        <dbReference type="Proteomes" id="UP001516400"/>
    </source>
</evidence>
<name>A0ABD2P9P1_9CUCU</name>
<dbReference type="EMBL" id="JABFTP020000185">
    <property type="protein sequence ID" value="KAL3287719.1"/>
    <property type="molecule type" value="Genomic_DNA"/>
</dbReference>
<comment type="caution">
    <text evidence="1">The sequence shown here is derived from an EMBL/GenBank/DDBJ whole genome shotgun (WGS) entry which is preliminary data.</text>
</comment>
<keyword evidence="2" id="KW-1185">Reference proteome</keyword>